<gene>
    <name evidence="1" type="ORF">C8D95_11452</name>
</gene>
<dbReference type="GO" id="GO:0003677">
    <property type="term" value="F:DNA binding"/>
    <property type="evidence" value="ECO:0007669"/>
    <property type="project" value="InterPro"/>
</dbReference>
<accession>A0A316G022</accession>
<organism evidence="1 2">
    <name type="scientific">Silicimonas algicola</name>
    <dbReference type="NCBI Taxonomy" id="1826607"/>
    <lineage>
        <taxon>Bacteria</taxon>
        <taxon>Pseudomonadati</taxon>
        <taxon>Pseudomonadota</taxon>
        <taxon>Alphaproteobacteria</taxon>
        <taxon>Rhodobacterales</taxon>
        <taxon>Paracoccaceae</taxon>
    </lineage>
</organism>
<sequence>MTGLQFRVARLALRLSVVELAKASSLGTSTIKRIEMTDGKPSATAANVIRLRETLEGFGIEFIEAADGAPGIVVRLESSGIAKAGRTVGDD</sequence>
<reference evidence="1 2" key="1">
    <citation type="submission" date="2018-05" db="EMBL/GenBank/DDBJ databases">
        <title>Genomic Encyclopedia of Type Strains, Phase IV (KMG-IV): sequencing the most valuable type-strain genomes for metagenomic binning, comparative biology and taxonomic classification.</title>
        <authorList>
            <person name="Goeker M."/>
        </authorList>
    </citation>
    <scope>NUCLEOTIDE SEQUENCE [LARGE SCALE GENOMIC DNA]</scope>
    <source>
        <strain evidence="1 2">DSM 103371</strain>
    </source>
</reference>
<dbReference type="OrthoDB" id="3782725at2"/>
<dbReference type="InterPro" id="IPR010982">
    <property type="entry name" value="Lambda_DNA-bd_dom_sf"/>
</dbReference>
<dbReference type="SUPFAM" id="SSF47413">
    <property type="entry name" value="lambda repressor-like DNA-binding domains"/>
    <property type="match status" value="1"/>
</dbReference>
<comment type="caution">
    <text evidence="1">The sequence shown here is derived from an EMBL/GenBank/DDBJ whole genome shotgun (WGS) entry which is preliminary data.</text>
</comment>
<protein>
    <recommendedName>
        <fullName evidence="3">Helix-turn-helix protein</fullName>
    </recommendedName>
</protein>
<evidence type="ECO:0000313" key="2">
    <source>
        <dbReference type="Proteomes" id="UP000245390"/>
    </source>
</evidence>
<dbReference type="Proteomes" id="UP000245390">
    <property type="component" value="Unassembled WGS sequence"/>
</dbReference>
<proteinExistence type="predicted"/>
<dbReference type="Gene3D" id="1.10.260.40">
    <property type="entry name" value="lambda repressor-like DNA-binding domains"/>
    <property type="match status" value="1"/>
</dbReference>
<dbReference type="KEGG" id="salo:EF888_06035"/>
<keyword evidence="2" id="KW-1185">Reference proteome</keyword>
<dbReference type="AlphaFoldDB" id="A0A316G022"/>
<dbReference type="EMBL" id="QGGV01000014">
    <property type="protein sequence ID" value="PWK53150.1"/>
    <property type="molecule type" value="Genomic_DNA"/>
</dbReference>
<evidence type="ECO:0000313" key="1">
    <source>
        <dbReference type="EMBL" id="PWK53150.1"/>
    </source>
</evidence>
<evidence type="ECO:0008006" key="3">
    <source>
        <dbReference type="Google" id="ProtNLM"/>
    </source>
</evidence>
<name>A0A316G022_9RHOB</name>